<keyword evidence="8" id="KW-0732">Signal</keyword>
<sequence>MAMLAARAKVTSFVLPAILLGFLLVRRASIVGANGTTQVDAAAMPAAAGAESVSPMAFAAHIVSFDVSYMRWLWWPVILYLFWGMAYVCDVYFVRTIDVISERFQIPDDVAGATLMALGCNGPEMALNTISIFHPSNIGVGAVIGGEVFNVLVIIGTAILATPEEYLPLKLGRFTFFRDVIFYVASVGILFWVLHDGNVSRFNAAVLLGGALCYTTCVVFSSKILAFLSQPRWRRLVRSTTRRLTRPATRKISLALSEISGIDDDDSDSDAPIEADPAMVAQWVNSRESTEPTEGSVLAVRVDVRNRMMDRSRHMEERYVWLRGDALLVSTAVDPTEDAPQLKRSETGKTLAKNSSAWHYGGLVNQPGILGPDLEVSVSAKFSDDVESSPLAQAFSATPIAQLSHPLIKDMPKKRNTHPLGQQKPAALELAGFRDAPWEVIPLEDVLYCEPSVDEKQFALHVHQHDSDLGSLITLQFGAREQAVSDAWMSAIHKSLKEQRRRDVDAPQAQSCVALLMEWAEWLQFPVRFFLKLTIPDMDNPKLQHLYPVSFTMSMFWLAVFAYSVVAACDGIHEDFGISVNVLGFTVAAAGTSFPNVFSGMVVAKKGKTSMAIANALGANVQNVFLALAVPWTIQTWVIRGGPFPLVVSDLLPAVLECMITLIPVVLVYVLCSASMPRWSGGLFLLTYVVYLVFALGQQITNCVRWPLPCA</sequence>
<keyword evidence="4 7" id="KW-0812">Transmembrane</keyword>
<comment type="subcellular location">
    <subcellularLocation>
        <location evidence="1">Membrane</location>
        <topology evidence="1">Multi-pass membrane protein</topology>
    </subcellularLocation>
</comment>
<dbReference type="AlphaFoldDB" id="A0A7S1PTY2"/>
<dbReference type="Pfam" id="PF01699">
    <property type="entry name" value="Na_Ca_ex"/>
    <property type="match status" value="2"/>
</dbReference>
<evidence type="ECO:0000256" key="4">
    <source>
        <dbReference type="ARBA" id="ARBA00022692"/>
    </source>
</evidence>
<evidence type="ECO:0000313" key="10">
    <source>
        <dbReference type="EMBL" id="CAD9098910.1"/>
    </source>
</evidence>
<dbReference type="GO" id="GO:0005262">
    <property type="term" value="F:calcium channel activity"/>
    <property type="evidence" value="ECO:0007669"/>
    <property type="project" value="TreeGrafter"/>
</dbReference>
<feature type="transmembrane region" description="Helical" evidence="7">
    <location>
        <begin position="578"/>
        <end position="604"/>
    </location>
</feature>
<evidence type="ECO:0000256" key="5">
    <source>
        <dbReference type="ARBA" id="ARBA00022989"/>
    </source>
</evidence>
<evidence type="ECO:0000256" key="6">
    <source>
        <dbReference type="ARBA" id="ARBA00023136"/>
    </source>
</evidence>
<dbReference type="InterPro" id="IPR004481">
    <property type="entry name" value="K/Na/Ca-exchanger"/>
</dbReference>
<feature type="transmembrane region" description="Helical" evidence="7">
    <location>
        <begin position="679"/>
        <end position="697"/>
    </location>
</feature>
<keyword evidence="3" id="KW-0813">Transport</keyword>
<feature type="transmembrane region" description="Helical" evidence="7">
    <location>
        <begin position="73"/>
        <end position="94"/>
    </location>
</feature>
<feature type="transmembrane region" description="Helical" evidence="7">
    <location>
        <begin position="651"/>
        <end position="672"/>
    </location>
</feature>
<evidence type="ECO:0000256" key="7">
    <source>
        <dbReference type="SAM" id="Phobius"/>
    </source>
</evidence>
<reference evidence="10" key="1">
    <citation type="submission" date="2021-01" db="EMBL/GenBank/DDBJ databases">
        <authorList>
            <person name="Corre E."/>
            <person name="Pelletier E."/>
            <person name="Niang G."/>
            <person name="Scheremetjew M."/>
            <person name="Finn R."/>
            <person name="Kale V."/>
            <person name="Holt S."/>
            <person name="Cochrane G."/>
            <person name="Meng A."/>
            <person name="Brown T."/>
            <person name="Cohen L."/>
        </authorList>
    </citation>
    <scope>NUCLEOTIDE SEQUENCE</scope>
    <source>
        <strain evidence="10">OF101</strain>
    </source>
</reference>
<evidence type="ECO:0000256" key="1">
    <source>
        <dbReference type="ARBA" id="ARBA00004141"/>
    </source>
</evidence>
<feature type="transmembrane region" description="Helical" evidence="7">
    <location>
        <begin position="616"/>
        <end position="639"/>
    </location>
</feature>
<keyword evidence="5 7" id="KW-1133">Transmembrane helix</keyword>
<evidence type="ECO:0000256" key="3">
    <source>
        <dbReference type="ARBA" id="ARBA00022449"/>
    </source>
</evidence>
<dbReference type="Gene3D" id="1.20.1420.30">
    <property type="entry name" value="NCX, central ion-binding region"/>
    <property type="match status" value="2"/>
</dbReference>
<dbReference type="GO" id="GO:0005886">
    <property type="term" value="C:plasma membrane"/>
    <property type="evidence" value="ECO:0007669"/>
    <property type="project" value="TreeGrafter"/>
</dbReference>
<evidence type="ECO:0000259" key="9">
    <source>
        <dbReference type="Pfam" id="PF01699"/>
    </source>
</evidence>
<feature type="chain" id="PRO_5030537901" description="Sodium/calcium exchanger membrane region domain-containing protein" evidence="8">
    <location>
        <begin position="28"/>
        <end position="711"/>
    </location>
</feature>
<comment type="similarity">
    <text evidence="2">Belongs to the Ca(2+):cation antiporter (CaCA) (TC 2.A.19) family. SLC24A subfamily.</text>
</comment>
<dbReference type="InterPro" id="IPR004837">
    <property type="entry name" value="NaCa_Exmemb"/>
</dbReference>
<protein>
    <recommendedName>
        <fullName evidence="9">Sodium/calcium exchanger membrane region domain-containing protein</fullName>
    </recommendedName>
</protein>
<feature type="transmembrane region" description="Helical" evidence="7">
    <location>
        <begin position="176"/>
        <end position="194"/>
    </location>
</feature>
<keyword evidence="6 7" id="KW-0472">Membrane</keyword>
<dbReference type="PANTHER" id="PTHR10846">
    <property type="entry name" value="SODIUM/POTASSIUM/CALCIUM EXCHANGER"/>
    <property type="match status" value="1"/>
</dbReference>
<dbReference type="PANTHER" id="PTHR10846:SF73">
    <property type="entry name" value="SODIUM_CALCIUM EXCHANGER MEMBRANE REGION DOMAIN-CONTAINING PROTEIN"/>
    <property type="match status" value="1"/>
</dbReference>
<organism evidence="10">
    <name type="scientific">Alexandrium catenella</name>
    <name type="common">Red tide dinoflagellate</name>
    <name type="synonym">Gonyaulax catenella</name>
    <dbReference type="NCBI Taxonomy" id="2925"/>
    <lineage>
        <taxon>Eukaryota</taxon>
        <taxon>Sar</taxon>
        <taxon>Alveolata</taxon>
        <taxon>Dinophyceae</taxon>
        <taxon>Gonyaulacales</taxon>
        <taxon>Pyrocystaceae</taxon>
        <taxon>Alexandrium</taxon>
    </lineage>
</organism>
<name>A0A7S1PTY2_ALECA</name>
<proteinExistence type="inferred from homology"/>
<dbReference type="EMBL" id="HBGE01010886">
    <property type="protein sequence ID" value="CAD9098910.1"/>
    <property type="molecule type" value="Transcribed_RNA"/>
</dbReference>
<gene>
    <name evidence="10" type="ORF">ACAT0790_LOCUS6373</name>
</gene>
<feature type="domain" description="Sodium/calcium exchanger membrane region" evidence="9">
    <location>
        <begin position="76"/>
        <end position="218"/>
    </location>
</feature>
<accession>A0A7S1PTY2</accession>
<feature type="domain" description="Sodium/calcium exchanger membrane region" evidence="9">
    <location>
        <begin position="548"/>
        <end position="696"/>
    </location>
</feature>
<feature type="transmembrane region" description="Helical" evidence="7">
    <location>
        <begin position="546"/>
        <end position="566"/>
    </location>
</feature>
<dbReference type="InterPro" id="IPR044880">
    <property type="entry name" value="NCX_ion-bd_dom_sf"/>
</dbReference>
<keyword evidence="3" id="KW-0050">Antiport</keyword>
<dbReference type="GO" id="GO:0008273">
    <property type="term" value="F:calcium, potassium:sodium antiporter activity"/>
    <property type="evidence" value="ECO:0007669"/>
    <property type="project" value="TreeGrafter"/>
</dbReference>
<feature type="transmembrane region" description="Helical" evidence="7">
    <location>
        <begin position="206"/>
        <end position="228"/>
    </location>
</feature>
<feature type="signal peptide" evidence="8">
    <location>
        <begin position="1"/>
        <end position="27"/>
    </location>
</feature>
<dbReference type="GO" id="GO:0006874">
    <property type="term" value="P:intracellular calcium ion homeostasis"/>
    <property type="evidence" value="ECO:0007669"/>
    <property type="project" value="TreeGrafter"/>
</dbReference>
<evidence type="ECO:0000256" key="2">
    <source>
        <dbReference type="ARBA" id="ARBA00005364"/>
    </source>
</evidence>
<evidence type="ECO:0000256" key="8">
    <source>
        <dbReference type="SAM" id="SignalP"/>
    </source>
</evidence>